<reference evidence="2 3" key="1">
    <citation type="submission" date="2016-10" db="EMBL/GenBank/DDBJ databases">
        <authorList>
            <person name="de Groot N.N."/>
        </authorList>
    </citation>
    <scope>NUCLEOTIDE SEQUENCE [LARGE SCALE GENOMIC DNA]</scope>
    <source>
        <strain evidence="2 3">DSM 17862</strain>
    </source>
</reference>
<dbReference type="STRING" id="364199.SAMN04489858_11271"/>
<keyword evidence="3" id="KW-1185">Reference proteome</keyword>
<protein>
    <submittedName>
        <fullName evidence="2">Type IV secretion system protein VirB5</fullName>
    </submittedName>
</protein>
<keyword evidence="1" id="KW-0732">Signal</keyword>
<dbReference type="InterPro" id="IPR023220">
    <property type="entry name" value="T4SS_VirB5-domain"/>
</dbReference>
<dbReference type="Proteomes" id="UP000199180">
    <property type="component" value="Unassembled WGS sequence"/>
</dbReference>
<gene>
    <name evidence="2" type="ORF">SAMN04489858_11271</name>
</gene>
<proteinExistence type="predicted"/>
<feature type="signal peptide" evidence="1">
    <location>
        <begin position="1"/>
        <end position="22"/>
    </location>
</feature>
<organism evidence="2 3">
    <name type="scientific">Paracoccus homiensis</name>
    <dbReference type="NCBI Taxonomy" id="364199"/>
    <lineage>
        <taxon>Bacteria</taxon>
        <taxon>Pseudomonadati</taxon>
        <taxon>Pseudomonadota</taxon>
        <taxon>Alphaproteobacteria</taxon>
        <taxon>Rhodobacterales</taxon>
        <taxon>Paracoccaceae</taxon>
        <taxon>Paracoccus</taxon>
    </lineage>
</organism>
<feature type="chain" id="PRO_5011492166" evidence="1">
    <location>
        <begin position="23"/>
        <end position="267"/>
    </location>
</feature>
<accession>A0A1I0HQG9</accession>
<dbReference type="RefSeq" id="WP_090736551.1">
    <property type="nucleotide sequence ID" value="NZ_FOHO01000012.1"/>
</dbReference>
<sequence length="267" mass="27906">MSMIRNLTAATVLCLSAGLAFAQGVPTHDPRSLAELIALLNSSQDELAQSIRTNGILDEHTQQLIRQLEEMEQVVSSLTDGLDLDTLLAGLDLDDLLGGLNLGSLQDQLAAARSGDWGAVFSNGTVGGSPAGDVIAGIYESAGLSQESVDELTASDNPEQQRVGTQAATSAYTSAAAENAIEQTSASLDRTATLIGQIDDATNLKQAIDLNTRVTGELVIALINQANMEAIQTVSMGQAGVIDAATMADDEKFLSLTGDDTLREEDE</sequence>
<dbReference type="InterPro" id="IPR014158">
    <property type="entry name" value="T4SS_VirB5"/>
</dbReference>
<evidence type="ECO:0000313" key="2">
    <source>
        <dbReference type="EMBL" id="SET86260.1"/>
    </source>
</evidence>
<dbReference type="SUPFAM" id="SSF101082">
    <property type="entry name" value="Typo IV secretion system protein TraC"/>
    <property type="match status" value="1"/>
</dbReference>
<evidence type="ECO:0000256" key="1">
    <source>
        <dbReference type="SAM" id="SignalP"/>
    </source>
</evidence>
<dbReference type="AlphaFoldDB" id="A0A1I0HQG9"/>
<dbReference type="OrthoDB" id="8100773at2"/>
<evidence type="ECO:0000313" key="3">
    <source>
        <dbReference type="Proteomes" id="UP000199180"/>
    </source>
</evidence>
<name>A0A1I0HQG9_9RHOB</name>
<dbReference type="EMBL" id="FOHO01000012">
    <property type="protein sequence ID" value="SET86260.1"/>
    <property type="molecule type" value="Genomic_DNA"/>
</dbReference>
<dbReference type="Pfam" id="PF07996">
    <property type="entry name" value="T4SS"/>
    <property type="match status" value="1"/>
</dbReference>
<dbReference type="Gene3D" id="1.20.58.430">
    <property type="entry name" value="Type IV secretion system, VirB5-domain"/>
    <property type="match status" value="1"/>
</dbReference>